<gene>
    <name evidence="1" type="ORF">COCNU_03G010010</name>
</gene>
<evidence type="ECO:0000313" key="2">
    <source>
        <dbReference type="Proteomes" id="UP000797356"/>
    </source>
</evidence>
<evidence type="ECO:0000313" key="1">
    <source>
        <dbReference type="EMBL" id="KAG1334882.1"/>
    </source>
</evidence>
<reference evidence="1" key="1">
    <citation type="journal article" date="2017" name="Gigascience">
        <title>The genome draft of coconut (Cocos nucifera).</title>
        <authorList>
            <person name="Xiao Y."/>
            <person name="Xu P."/>
            <person name="Fan H."/>
            <person name="Baudouin L."/>
            <person name="Xia W."/>
            <person name="Bocs S."/>
            <person name="Xu J."/>
            <person name="Li Q."/>
            <person name="Guo A."/>
            <person name="Zhou L."/>
            <person name="Li J."/>
            <person name="Wu Y."/>
            <person name="Ma Z."/>
            <person name="Armero A."/>
            <person name="Issali A.E."/>
            <person name="Liu N."/>
            <person name="Peng M."/>
            <person name="Yang Y."/>
        </authorList>
    </citation>
    <scope>NUCLEOTIDE SEQUENCE</scope>
    <source>
        <tissue evidence="1">Spear leaf of Hainan Tall coconut</tissue>
    </source>
</reference>
<protein>
    <submittedName>
        <fullName evidence="1">Uncharacterized protein</fullName>
    </submittedName>
</protein>
<dbReference type="EMBL" id="CM017874">
    <property type="protein sequence ID" value="KAG1334882.1"/>
    <property type="molecule type" value="Genomic_DNA"/>
</dbReference>
<name>A0A8K0I2Z7_COCNU</name>
<comment type="caution">
    <text evidence="1">The sequence shown here is derived from an EMBL/GenBank/DDBJ whole genome shotgun (WGS) entry which is preliminary data.</text>
</comment>
<reference evidence="1" key="2">
    <citation type="submission" date="2019-07" db="EMBL/GenBank/DDBJ databases">
        <authorList>
            <person name="Yang Y."/>
            <person name="Bocs S."/>
            <person name="Baudouin L."/>
        </authorList>
    </citation>
    <scope>NUCLEOTIDE SEQUENCE</scope>
    <source>
        <tissue evidence="1">Spear leaf of Hainan Tall coconut</tissue>
    </source>
</reference>
<organism evidence="1 2">
    <name type="scientific">Cocos nucifera</name>
    <name type="common">Coconut palm</name>
    <dbReference type="NCBI Taxonomy" id="13894"/>
    <lineage>
        <taxon>Eukaryota</taxon>
        <taxon>Viridiplantae</taxon>
        <taxon>Streptophyta</taxon>
        <taxon>Embryophyta</taxon>
        <taxon>Tracheophyta</taxon>
        <taxon>Spermatophyta</taxon>
        <taxon>Magnoliopsida</taxon>
        <taxon>Liliopsida</taxon>
        <taxon>Arecaceae</taxon>
        <taxon>Arecoideae</taxon>
        <taxon>Cocoseae</taxon>
        <taxon>Attaleinae</taxon>
        <taxon>Cocos</taxon>
    </lineage>
</organism>
<proteinExistence type="predicted"/>
<dbReference type="AlphaFoldDB" id="A0A8K0I2Z7"/>
<keyword evidence="2" id="KW-1185">Reference proteome</keyword>
<sequence>MEVGLKRVVDASIDQERVSGYEEAVDVDVIKAMASKEVEDGIKIQGGSGGGEVFGGSDGFVFGEVARDDKVVHHEMGLGRSVLP</sequence>
<dbReference type="Proteomes" id="UP000797356">
    <property type="component" value="Chromosome 3"/>
</dbReference>
<accession>A0A8K0I2Z7</accession>